<evidence type="ECO:0000313" key="2">
    <source>
        <dbReference type="Proteomes" id="UP000663525"/>
    </source>
</evidence>
<organism evidence="1 2">
    <name type="scientific">Halapricum desulfuricans</name>
    <dbReference type="NCBI Taxonomy" id="2841257"/>
    <lineage>
        <taxon>Archaea</taxon>
        <taxon>Methanobacteriati</taxon>
        <taxon>Methanobacteriota</taxon>
        <taxon>Stenosarchaea group</taxon>
        <taxon>Halobacteria</taxon>
        <taxon>Halobacteriales</taxon>
        <taxon>Haloarculaceae</taxon>
        <taxon>Halapricum</taxon>
    </lineage>
</organism>
<sequence>MSPSPSEEEPWLEWLIRQEEQCWMDVDFYGNAFACAACGARLDPREIVIEYDLDV</sequence>
<gene>
    <name evidence="1" type="ORF">HSR121_2000</name>
</gene>
<protein>
    <submittedName>
        <fullName evidence="1">Uncharacterized protein</fullName>
    </submittedName>
</protein>
<dbReference type="EMBL" id="CP064787">
    <property type="protein sequence ID" value="QSG06333.1"/>
    <property type="molecule type" value="Genomic_DNA"/>
</dbReference>
<proteinExistence type="predicted"/>
<evidence type="ECO:0000313" key="1">
    <source>
        <dbReference type="EMBL" id="QSG06333.1"/>
    </source>
</evidence>
<reference evidence="1" key="1">
    <citation type="submission" date="2020-11" db="EMBL/GenBank/DDBJ databases">
        <title>Carbohydrate-dependent, anaerobic sulfur respiration: A novel catabolism in halophilic archaea.</title>
        <authorList>
            <person name="Sorokin D.Y."/>
            <person name="Messina E."/>
            <person name="Smedile F."/>
            <person name="La Cono V."/>
            <person name="Hallsworth J.E."/>
            <person name="Yakimov M.M."/>
        </authorList>
    </citation>
    <scope>NUCLEOTIDE SEQUENCE</scope>
    <source>
        <strain evidence="1">HSR12-1</strain>
    </source>
</reference>
<dbReference type="Proteomes" id="UP000663525">
    <property type="component" value="Chromosome"/>
</dbReference>
<accession>A0A897N508</accession>
<name>A0A897N508_9EURY</name>
<dbReference type="AlphaFoldDB" id="A0A897N508"/>